<gene>
    <name evidence="1" type="ORF">SAMN02745131_00221</name>
</gene>
<reference evidence="1 2" key="1">
    <citation type="submission" date="2016-11" db="EMBL/GenBank/DDBJ databases">
        <authorList>
            <person name="Jaros S."/>
            <person name="Januszkiewicz K."/>
            <person name="Wedrychowicz H."/>
        </authorList>
    </citation>
    <scope>NUCLEOTIDE SEQUENCE [LARGE SCALE GENOMIC DNA]</scope>
    <source>
        <strain evidence="1 2">DSM 18119</strain>
    </source>
</reference>
<dbReference type="RefSeq" id="WP_072833380.1">
    <property type="nucleotide sequence ID" value="NZ_FQUU01000001.1"/>
</dbReference>
<evidence type="ECO:0008006" key="3">
    <source>
        <dbReference type="Google" id="ProtNLM"/>
    </source>
</evidence>
<dbReference type="Proteomes" id="UP000184048">
    <property type="component" value="Unassembled WGS sequence"/>
</dbReference>
<organism evidence="1 2">
    <name type="scientific">Flavisolibacter ginsengisoli DSM 18119</name>
    <dbReference type="NCBI Taxonomy" id="1121884"/>
    <lineage>
        <taxon>Bacteria</taxon>
        <taxon>Pseudomonadati</taxon>
        <taxon>Bacteroidota</taxon>
        <taxon>Chitinophagia</taxon>
        <taxon>Chitinophagales</taxon>
        <taxon>Chitinophagaceae</taxon>
        <taxon>Flavisolibacter</taxon>
    </lineage>
</organism>
<accession>A0A1M4ST27</accession>
<evidence type="ECO:0000313" key="1">
    <source>
        <dbReference type="EMBL" id="SHE35325.1"/>
    </source>
</evidence>
<dbReference type="PROSITE" id="PS51257">
    <property type="entry name" value="PROKAR_LIPOPROTEIN"/>
    <property type="match status" value="1"/>
</dbReference>
<dbReference type="STRING" id="1121884.SAMN02745131_00221"/>
<name>A0A1M4ST27_9BACT</name>
<sequence>MNYKMKSIALVAAIGMIGISSCKKDDVPAKESIVKKDLMAHTWQMEKVTEYISGDASISYQRGAADNQEDYSMIRQTYKSDGSITYIDQSGESGTDGIYELLNNDTKIRIGLASMGLSVIGNNLKVDNNSFGYTINHGDGDSTRFVFSPQ</sequence>
<dbReference type="AlphaFoldDB" id="A0A1M4ST27"/>
<dbReference type="EMBL" id="FQUU01000001">
    <property type="protein sequence ID" value="SHE35325.1"/>
    <property type="molecule type" value="Genomic_DNA"/>
</dbReference>
<protein>
    <recommendedName>
        <fullName evidence="3">Lipocalin-like domain-containing protein</fullName>
    </recommendedName>
</protein>
<dbReference type="OrthoDB" id="672316at2"/>
<evidence type="ECO:0000313" key="2">
    <source>
        <dbReference type="Proteomes" id="UP000184048"/>
    </source>
</evidence>
<keyword evidence="2" id="KW-1185">Reference proteome</keyword>
<proteinExistence type="predicted"/>